<proteinExistence type="predicted"/>
<protein>
    <submittedName>
        <fullName evidence="1">Uncharacterized protein</fullName>
    </submittedName>
</protein>
<keyword evidence="2" id="KW-1185">Reference proteome</keyword>
<accession>A0A9W4IGY2</accession>
<evidence type="ECO:0000313" key="1">
    <source>
        <dbReference type="EMBL" id="CAG8282195.1"/>
    </source>
</evidence>
<dbReference type="AlphaFoldDB" id="A0A9W4IGY2"/>
<name>A0A9W4IGY2_9EURO</name>
<organism evidence="1 2">
    <name type="scientific">Penicillium salamii</name>
    <dbReference type="NCBI Taxonomy" id="1612424"/>
    <lineage>
        <taxon>Eukaryota</taxon>
        <taxon>Fungi</taxon>
        <taxon>Dikarya</taxon>
        <taxon>Ascomycota</taxon>
        <taxon>Pezizomycotina</taxon>
        <taxon>Eurotiomycetes</taxon>
        <taxon>Eurotiomycetidae</taxon>
        <taxon>Eurotiales</taxon>
        <taxon>Aspergillaceae</taxon>
        <taxon>Penicillium</taxon>
    </lineage>
</organism>
<comment type="caution">
    <text evidence="1">The sequence shown here is derived from an EMBL/GenBank/DDBJ whole genome shotgun (WGS) entry which is preliminary data.</text>
</comment>
<dbReference type="EMBL" id="CAJVPG010000048">
    <property type="protein sequence ID" value="CAG8282195.1"/>
    <property type="molecule type" value="Genomic_DNA"/>
</dbReference>
<reference evidence="1" key="1">
    <citation type="submission" date="2021-07" db="EMBL/GenBank/DDBJ databases">
        <authorList>
            <person name="Branca A.L. A."/>
        </authorList>
    </citation>
    <scope>NUCLEOTIDE SEQUENCE</scope>
</reference>
<gene>
    <name evidence="1" type="ORF">PSALAMII_LOCUS1437</name>
</gene>
<dbReference type="OrthoDB" id="25620at2759"/>
<sequence>MNLSPSPSRGRIPLPLYNFLSQVFRHAPLALRSCPVHPAWLIRSDSRKVRRTGDNIMSNGMNGDCFDEGRSNVLRTL</sequence>
<evidence type="ECO:0000313" key="2">
    <source>
        <dbReference type="Proteomes" id="UP001152649"/>
    </source>
</evidence>
<dbReference type="Proteomes" id="UP001152649">
    <property type="component" value="Unassembled WGS sequence"/>
</dbReference>